<evidence type="ECO:0000259" key="5">
    <source>
        <dbReference type="PROSITE" id="PS51781"/>
    </source>
</evidence>
<feature type="domain" description="NlpC/P60" evidence="6">
    <location>
        <begin position="4"/>
        <end position="135"/>
    </location>
</feature>
<evidence type="ECO:0000259" key="6">
    <source>
        <dbReference type="PROSITE" id="PS51935"/>
    </source>
</evidence>
<evidence type="ECO:0000256" key="2">
    <source>
        <dbReference type="ARBA" id="ARBA00022670"/>
    </source>
</evidence>
<keyword evidence="2" id="KW-0645">Protease</keyword>
<dbReference type="PANTHER" id="PTHR47053:SF1">
    <property type="entry name" value="MUREIN DD-ENDOPEPTIDASE MEPH-RELATED"/>
    <property type="match status" value="1"/>
</dbReference>
<comment type="similarity">
    <text evidence="1">Belongs to the peptidase C40 family.</text>
</comment>
<protein>
    <submittedName>
        <fullName evidence="7">Invasion associated secreted endopeptidase</fullName>
    </submittedName>
</protein>
<dbReference type="SMART" id="SM00287">
    <property type="entry name" value="SH3b"/>
    <property type="match status" value="1"/>
</dbReference>
<dbReference type="PANTHER" id="PTHR47053">
    <property type="entry name" value="MUREIN DD-ENDOPEPTIDASE MEPH-RELATED"/>
    <property type="match status" value="1"/>
</dbReference>
<evidence type="ECO:0000256" key="1">
    <source>
        <dbReference type="ARBA" id="ARBA00007074"/>
    </source>
</evidence>
<dbReference type="Gene3D" id="2.30.30.40">
    <property type="entry name" value="SH3 Domains"/>
    <property type="match status" value="1"/>
</dbReference>
<dbReference type="SUPFAM" id="SSF54001">
    <property type="entry name" value="Cysteine proteinases"/>
    <property type="match status" value="1"/>
</dbReference>
<feature type="domain" description="SH3b" evidence="5">
    <location>
        <begin position="147"/>
        <end position="209"/>
    </location>
</feature>
<keyword evidence="3" id="KW-0378">Hydrolase</keyword>
<dbReference type="GO" id="GO:0006508">
    <property type="term" value="P:proteolysis"/>
    <property type="evidence" value="ECO:0007669"/>
    <property type="project" value="UniProtKB-KW"/>
</dbReference>
<evidence type="ECO:0000256" key="4">
    <source>
        <dbReference type="ARBA" id="ARBA00022807"/>
    </source>
</evidence>
<dbReference type="AlphaFoldDB" id="A0A379DAU7"/>
<dbReference type="Gene3D" id="3.90.1720.10">
    <property type="entry name" value="endopeptidase domain like (from Nostoc punctiforme)"/>
    <property type="match status" value="1"/>
</dbReference>
<dbReference type="InterPro" id="IPR051202">
    <property type="entry name" value="Peptidase_C40"/>
</dbReference>
<evidence type="ECO:0000313" key="8">
    <source>
        <dbReference type="Proteomes" id="UP000254777"/>
    </source>
</evidence>
<dbReference type="Pfam" id="PF08239">
    <property type="entry name" value="SH3_3"/>
    <property type="match status" value="1"/>
</dbReference>
<evidence type="ECO:0000313" key="7">
    <source>
        <dbReference type="EMBL" id="SUB74363.1"/>
    </source>
</evidence>
<dbReference type="InterPro" id="IPR000064">
    <property type="entry name" value="NLP_P60_dom"/>
</dbReference>
<organism evidence="7 8">
    <name type="scientific">Peptoniphilus indolicus</name>
    <dbReference type="NCBI Taxonomy" id="33030"/>
    <lineage>
        <taxon>Bacteria</taxon>
        <taxon>Bacillati</taxon>
        <taxon>Bacillota</taxon>
        <taxon>Tissierellia</taxon>
        <taxon>Tissierellales</taxon>
        <taxon>Peptoniphilaceae</taxon>
        <taxon>Peptoniphilus</taxon>
    </lineage>
</organism>
<dbReference type="PROSITE" id="PS51935">
    <property type="entry name" value="NLPC_P60"/>
    <property type="match status" value="1"/>
</dbReference>
<proteinExistence type="inferred from homology"/>
<name>A0A379DAU7_9FIRM</name>
<dbReference type="InterPro" id="IPR038765">
    <property type="entry name" value="Papain-like_cys_pep_sf"/>
</dbReference>
<dbReference type="RefSeq" id="WP_004822449.1">
    <property type="nucleotide sequence ID" value="NZ_UGTH01000001.1"/>
</dbReference>
<dbReference type="InterPro" id="IPR003646">
    <property type="entry name" value="SH3-like_bac-type"/>
</dbReference>
<accession>A0A379DAU7</accession>
<sequence>MLDRKKAEIFIKEALKYDGDRYSQPKRLQKGFSDCSSLIQKPLNTLGWNTRPGVSVTTHRMGVEGDSRFRRIDMSELERGDLVWYRNDKNGKYFGHVGIYLGNNKVFEAIYAGISTYPLSRIRWQRAYRVVALETKNNARPEVTTFNATGVVRAAILNVRSSNTVNSDKLGQLKKAQKINIIGKADSWFEIEYKGGKAFVSGAYVDLINDKPIENIPIVLNGNVIKKGYIIDGTTYMVVNGKEKAVRQSFESMGAKVEWRENKVQIIM</sequence>
<dbReference type="PROSITE" id="PS51781">
    <property type="entry name" value="SH3B"/>
    <property type="match status" value="1"/>
</dbReference>
<reference evidence="7 8" key="1">
    <citation type="submission" date="2018-06" db="EMBL/GenBank/DDBJ databases">
        <authorList>
            <consortium name="Pathogen Informatics"/>
            <person name="Doyle S."/>
        </authorList>
    </citation>
    <scope>NUCLEOTIDE SEQUENCE [LARGE SCALE GENOMIC DNA]</scope>
    <source>
        <strain evidence="7 8">NCTC11088</strain>
    </source>
</reference>
<dbReference type="Proteomes" id="UP000254777">
    <property type="component" value="Unassembled WGS sequence"/>
</dbReference>
<dbReference type="Pfam" id="PF00877">
    <property type="entry name" value="NLPC_P60"/>
    <property type="match status" value="1"/>
</dbReference>
<evidence type="ECO:0000256" key="3">
    <source>
        <dbReference type="ARBA" id="ARBA00022801"/>
    </source>
</evidence>
<dbReference type="EMBL" id="UGTH01000001">
    <property type="protein sequence ID" value="SUB74363.1"/>
    <property type="molecule type" value="Genomic_DNA"/>
</dbReference>
<dbReference type="GO" id="GO:0008234">
    <property type="term" value="F:cysteine-type peptidase activity"/>
    <property type="evidence" value="ECO:0007669"/>
    <property type="project" value="UniProtKB-KW"/>
</dbReference>
<keyword evidence="4" id="KW-0788">Thiol protease</keyword>
<gene>
    <name evidence="7" type="ORF">NCTC11088_00094</name>
</gene>